<comment type="similarity">
    <text evidence="1 2">Belongs to the flagella basal body rod proteins family.</text>
</comment>
<feature type="domain" description="Flagellar hook protein FlgE/F/G-like D1" evidence="5">
    <location>
        <begin position="93"/>
        <end position="152"/>
    </location>
</feature>
<dbReference type="Proteomes" id="UP000460412">
    <property type="component" value="Unassembled WGS sequence"/>
</dbReference>
<dbReference type="SUPFAM" id="SSF117143">
    <property type="entry name" value="Flagellar hook protein flgE"/>
    <property type="match status" value="1"/>
</dbReference>
<evidence type="ECO:0000259" key="4">
    <source>
        <dbReference type="Pfam" id="PF06429"/>
    </source>
</evidence>
<keyword evidence="8" id="KW-1185">Reference proteome</keyword>
<sequence length="248" mass="27406">MFQGYYDLTSNMITQNRNLNVVSNNMTNVSTPGYKMDRIMQSTFRDEMIYRYDRDGKTAVGMVSRMNIADERVTDYTEGGIRETGDALDVGLTGNGFFVIDTGEGPVYTRDGSFNLDNEGYLTLPGIGRVQGTNGAIRLTTDNIIIDKQGNIFSEEGNQFFGTLQIVDFADYGQLTKISGSVFRANAQPQAADGGTTVTQRYLEDSNVSMAEEMTRMISSQRILQSSAQILKIYDQLEAKMVTIGSAT</sequence>
<dbReference type="InterPro" id="IPR037925">
    <property type="entry name" value="FlgE/F/G-like"/>
</dbReference>
<dbReference type="GO" id="GO:0071978">
    <property type="term" value="P:bacterial-type flagellum-dependent swarming motility"/>
    <property type="evidence" value="ECO:0007669"/>
    <property type="project" value="TreeGrafter"/>
</dbReference>
<dbReference type="PANTHER" id="PTHR30435:SF19">
    <property type="entry name" value="FLAGELLAR BASAL-BODY ROD PROTEIN FLGG"/>
    <property type="match status" value="1"/>
</dbReference>
<dbReference type="Pfam" id="PF22692">
    <property type="entry name" value="LlgE_F_G_D1"/>
    <property type="match status" value="1"/>
</dbReference>
<dbReference type="InterPro" id="IPR053967">
    <property type="entry name" value="LlgE_F_G-like_D1"/>
</dbReference>
<name>A0A7X3SLP8_9FIRM</name>
<keyword evidence="2" id="KW-0975">Bacterial flagellum</keyword>
<evidence type="ECO:0000256" key="1">
    <source>
        <dbReference type="ARBA" id="ARBA00009677"/>
    </source>
</evidence>
<keyword evidence="7" id="KW-0969">Cilium</keyword>
<evidence type="ECO:0000259" key="3">
    <source>
        <dbReference type="Pfam" id="PF00460"/>
    </source>
</evidence>
<dbReference type="InterPro" id="IPR020013">
    <property type="entry name" value="Flagellar_FlgE/F/G"/>
</dbReference>
<proteinExistence type="inferred from homology"/>
<dbReference type="Pfam" id="PF00460">
    <property type="entry name" value="Flg_bb_rod"/>
    <property type="match status" value="1"/>
</dbReference>
<dbReference type="EMBL" id="WUQX01000001">
    <property type="protein sequence ID" value="MXP78879.1"/>
    <property type="molecule type" value="Genomic_DNA"/>
</dbReference>
<evidence type="ECO:0000313" key="6">
    <source>
        <dbReference type="EMBL" id="MXP73893.1"/>
    </source>
</evidence>
<organism evidence="7 8">
    <name type="scientific">Sporofaciens musculi</name>
    <dbReference type="NCBI Taxonomy" id="2681861"/>
    <lineage>
        <taxon>Bacteria</taxon>
        <taxon>Bacillati</taxon>
        <taxon>Bacillota</taxon>
        <taxon>Clostridia</taxon>
        <taxon>Lachnospirales</taxon>
        <taxon>Lachnospiraceae</taxon>
        <taxon>Sporofaciens</taxon>
    </lineage>
</organism>
<dbReference type="EMBL" id="WUQX01000001">
    <property type="protein sequence ID" value="MXP73893.1"/>
    <property type="molecule type" value="Genomic_DNA"/>
</dbReference>
<evidence type="ECO:0000313" key="8">
    <source>
        <dbReference type="Proteomes" id="UP000460412"/>
    </source>
</evidence>
<gene>
    <name evidence="6" type="ORF">GN277_00025</name>
    <name evidence="7" type="ORF">GN277_27145</name>
</gene>
<dbReference type="InterPro" id="IPR001444">
    <property type="entry name" value="Flag_bb_rod_N"/>
</dbReference>
<dbReference type="PANTHER" id="PTHR30435">
    <property type="entry name" value="FLAGELLAR PROTEIN"/>
    <property type="match status" value="1"/>
</dbReference>
<keyword evidence="7" id="KW-0966">Cell projection</keyword>
<dbReference type="RefSeq" id="WP_159748802.1">
    <property type="nucleotide sequence ID" value="NZ_CASSPE010000087.1"/>
</dbReference>
<dbReference type="AlphaFoldDB" id="A0A7X3SLP8"/>
<dbReference type="NCBIfam" id="TIGR03506">
    <property type="entry name" value="FlgEFG_subfam"/>
    <property type="match status" value="1"/>
</dbReference>
<accession>A0A7X3SLP8</accession>
<dbReference type="Pfam" id="PF06429">
    <property type="entry name" value="Flg_bbr_C"/>
    <property type="match status" value="1"/>
</dbReference>
<evidence type="ECO:0000256" key="2">
    <source>
        <dbReference type="RuleBase" id="RU362116"/>
    </source>
</evidence>
<comment type="subcellular location">
    <subcellularLocation>
        <location evidence="2">Bacterial flagellum basal body</location>
    </subcellularLocation>
</comment>
<feature type="domain" description="Flagellar basal-body/hook protein C-terminal" evidence="4">
    <location>
        <begin position="200"/>
        <end position="242"/>
    </location>
</feature>
<evidence type="ECO:0000259" key="5">
    <source>
        <dbReference type="Pfam" id="PF22692"/>
    </source>
</evidence>
<dbReference type="InterPro" id="IPR010930">
    <property type="entry name" value="Flg_bb/hook_C_dom"/>
</dbReference>
<reference evidence="7 8" key="1">
    <citation type="submission" date="2019-12" db="EMBL/GenBank/DDBJ databases">
        <title>Sporaefaciens musculi gen. nov., sp. nov., a novel bacterium isolated from the caecum of an obese mouse.</title>
        <authorList>
            <person name="Rasmussen T.S."/>
            <person name="Streidl T."/>
            <person name="Hitch T.C.A."/>
            <person name="Wortmann E."/>
            <person name="Deptula P."/>
            <person name="Hansen M."/>
            <person name="Nielsen D.S."/>
            <person name="Clavel T."/>
            <person name="Vogensen F.K."/>
        </authorList>
    </citation>
    <scope>NUCLEOTIDE SEQUENCE [LARGE SCALE GENOMIC DNA]</scope>
    <source>
        <strain evidence="7 8">WCA-9-b2</strain>
    </source>
</reference>
<keyword evidence="7" id="KW-0282">Flagellum</keyword>
<evidence type="ECO:0000313" key="7">
    <source>
        <dbReference type="EMBL" id="MXP78879.1"/>
    </source>
</evidence>
<feature type="domain" description="Flagellar basal body rod protein N-terminal" evidence="3">
    <location>
        <begin position="10"/>
        <end position="35"/>
    </location>
</feature>
<comment type="caution">
    <text evidence="7">The sequence shown here is derived from an EMBL/GenBank/DDBJ whole genome shotgun (WGS) entry which is preliminary data.</text>
</comment>
<protein>
    <submittedName>
        <fullName evidence="7">Flagellar hook-basal body complex protein</fullName>
    </submittedName>
</protein>
<dbReference type="GO" id="GO:0009425">
    <property type="term" value="C:bacterial-type flagellum basal body"/>
    <property type="evidence" value="ECO:0007669"/>
    <property type="project" value="UniProtKB-SubCell"/>
</dbReference>